<feature type="transmembrane region" description="Helical" evidence="6">
    <location>
        <begin position="120"/>
        <end position="151"/>
    </location>
</feature>
<evidence type="ECO:0000256" key="1">
    <source>
        <dbReference type="ARBA" id="ARBA00004141"/>
    </source>
</evidence>
<keyword evidence="2" id="KW-0813">Transport</keyword>
<reference evidence="7" key="1">
    <citation type="journal article" date="2023" name="BMC Genomics">
        <title>Chromosome-level genome assemblies of Cutaneotrichosporon spp. (Trichosporonales, Basidiomycota) reveal imbalanced evolution between nucleotide sequences and chromosome synteny.</title>
        <authorList>
            <person name="Kobayashi Y."/>
            <person name="Kayamori A."/>
            <person name="Aoki K."/>
            <person name="Shiwa Y."/>
            <person name="Matsutani M."/>
            <person name="Fujita N."/>
            <person name="Sugita T."/>
            <person name="Iwasaki W."/>
            <person name="Tanaka N."/>
            <person name="Takashima M."/>
        </authorList>
    </citation>
    <scope>NUCLEOTIDE SEQUENCE</scope>
    <source>
        <strain evidence="7">HIS019</strain>
    </source>
</reference>
<keyword evidence="8" id="KW-1185">Reference proteome</keyword>
<feature type="transmembrane region" description="Helical" evidence="6">
    <location>
        <begin position="190"/>
        <end position="209"/>
    </location>
</feature>
<feature type="transmembrane region" description="Helical" evidence="6">
    <location>
        <begin position="270"/>
        <end position="293"/>
    </location>
</feature>
<keyword evidence="3 6" id="KW-0812">Transmembrane</keyword>
<dbReference type="AlphaFoldDB" id="A0AA48LAF4"/>
<evidence type="ECO:0000256" key="3">
    <source>
        <dbReference type="ARBA" id="ARBA00022692"/>
    </source>
</evidence>
<protein>
    <recommendedName>
        <fullName evidence="9">Amino acid transporter</fullName>
    </recommendedName>
</protein>
<keyword evidence="5 6" id="KW-0472">Membrane</keyword>
<keyword evidence="4 6" id="KW-1133">Transmembrane helix</keyword>
<feature type="transmembrane region" description="Helical" evidence="6">
    <location>
        <begin position="318"/>
        <end position="339"/>
    </location>
</feature>
<feature type="transmembrane region" description="Helical" evidence="6">
    <location>
        <begin position="69"/>
        <end position="89"/>
    </location>
</feature>
<dbReference type="GO" id="GO:0022857">
    <property type="term" value="F:transmembrane transporter activity"/>
    <property type="evidence" value="ECO:0007669"/>
    <property type="project" value="InterPro"/>
</dbReference>
<feature type="transmembrane region" description="Helical" evidence="6">
    <location>
        <begin position="398"/>
        <end position="424"/>
    </location>
</feature>
<evidence type="ECO:0000313" key="8">
    <source>
        <dbReference type="Proteomes" id="UP001233271"/>
    </source>
</evidence>
<dbReference type="Proteomes" id="UP001233271">
    <property type="component" value="Chromosome 7b"/>
</dbReference>
<accession>A0AA48LAF4</accession>
<evidence type="ECO:0000256" key="6">
    <source>
        <dbReference type="SAM" id="Phobius"/>
    </source>
</evidence>
<dbReference type="EMBL" id="AP028219">
    <property type="protein sequence ID" value="BEI94932.1"/>
    <property type="molecule type" value="Genomic_DNA"/>
</dbReference>
<evidence type="ECO:0000256" key="4">
    <source>
        <dbReference type="ARBA" id="ARBA00022989"/>
    </source>
</evidence>
<dbReference type="InterPro" id="IPR002293">
    <property type="entry name" value="AA/rel_permease1"/>
</dbReference>
<feature type="transmembrane region" description="Helical" evidence="6">
    <location>
        <begin position="163"/>
        <end position="184"/>
    </location>
</feature>
<dbReference type="PANTHER" id="PTHR45649:SF14">
    <property type="entry name" value="GABA PERMEASE"/>
    <property type="match status" value="1"/>
</dbReference>
<comment type="subcellular location">
    <subcellularLocation>
        <location evidence="1">Membrane</location>
        <topology evidence="1">Multi-pass membrane protein</topology>
    </subcellularLocation>
</comment>
<dbReference type="KEGG" id="ccac:CcaHIS019_0705130"/>
<feature type="transmembrane region" description="Helical" evidence="6">
    <location>
        <begin position="472"/>
        <end position="493"/>
    </location>
</feature>
<gene>
    <name evidence="7" type="ORF">CcaverHIS019_0705130</name>
</gene>
<proteinExistence type="predicted"/>
<name>A0AA48LAF4_9TREE</name>
<evidence type="ECO:0000313" key="7">
    <source>
        <dbReference type="EMBL" id="BEI94932.1"/>
    </source>
</evidence>
<dbReference type="PIRSF" id="PIRSF006060">
    <property type="entry name" value="AA_transporter"/>
    <property type="match status" value="1"/>
</dbReference>
<organism evidence="7 8">
    <name type="scientific">Cutaneotrichosporon cavernicola</name>
    <dbReference type="NCBI Taxonomy" id="279322"/>
    <lineage>
        <taxon>Eukaryota</taxon>
        <taxon>Fungi</taxon>
        <taxon>Dikarya</taxon>
        <taxon>Basidiomycota</taxon>
        <taxon>Agaricomycotina</taxon>
        <taxon>Tremellomycetes</taxon>
        <taxon>Trichosporonales</taxon>
        <taxon>Trichosporonaceae</taxon>
        <taxon>Cutaneotrichosporon</taxon>
    </lineage>
</organism>
<evidence type="ECO:0000256" key="2">
    <source>
        <dbReference type="ARBA" id="ARBA00022448"/>
    </source>
</evidence>
<evidence type="ECO:0000256" key="5">
    <source>
        <dbReference type="ARBA" id="ARBA00023136"/>
    </source>
</evidence>
<dbReference type="GeneID" id="85498802"/>
<dbReference type="PANTHER" id="PTHR45649">
    <property type="entry name" value="AMINO-ACID PERMEASE BAT1"/>
    <property type="match status" value="1"/>
</dbReference>
<sequence>MTDVELTTVGSNDSKSAGNVYVTDAPTEVELHRRFSFFACLGLAFSLLNSWTAMAASLSVVLGSGGQVAMVWGLVVSAVGTMFMVVSLAEICHVFPLSGGQYDWTFCVAPLRWRNGLSYAVGWAACAGWISLFAGGSSLCMQFVLGCAAIFNPDFAPTNWQSFLLFLFFPLIAALLNLFGVRLLPTVDRVAYFLGMIGIVVVSIVLLVCSRGRYQSAKEVFATFNNATGWPDGMAFILGLLQSTLGLTAFDAASHMVEEIPQPAKNAPRIMIIAVGLGSVTAWIFMVVILFALSDFEAVAAAPTGPLLQIYYQSTKSLAGATCLVMFNLLSMFLAVQAVNTVSSRMVMSFARDRGFGPLSSYLAPIHPKLMVPAWSVIFVTAWVFVFGLIYLGSTVALNAILAAAIVLLQISYMVPIATVLIRGGETAYAGHTRQWGLGRWRRPINIGALCFGLLTSVCFVFPPVIPVTGATMNYAVVVLAVVFTICGLLYAFDGRKKFHGPLDLEERLMINKAE</sequence>
<feature type="transmembrane region" description="Helical" evidence="6">
    <location>
        <begin position="35"/>
        <end position="62"/>
    </location>
</feature>
<dbReference type="GO" id="GO:0016020">
    <property type="term" value="C:membrane"/>
    <property type="evidence" value="ECO:0007669"/>
    <property type="project" value="UniProtKB-SubCell"/>
</dbReference>
<dbReference type="Pfam" id="PF13520">
    <property type="entry name" value="AA_permease_2"/>
    <property type="match status" value="1"/>
</dbReference>
<dbReference type="Gene3D" id="1.20.1740.10">
    <property type="entry name" value="Amino acid/polyamine transporter I"/>
    <property type="match status" value="1"/>
</dbReference>
<feature type="transmembrane region" description="Helical" evidence="6">
    <location>
        <begin position="370"/>
        <end position="392"/>
    </location>
</feature>
<feature type="transmembrane region" description="Helical" evidence="6">
    <location>
        <begin position="445"/>
        <end position="466"/>
    </location>
</feature>
<evidence type="ECO:0008006" key="9">
    <source>
        <dbReference type="Google" id="ProtNLM"/>
    </source>
</evidence>
<dbReference type="RefSeq" id="XP_060460197.1">
    <property type="nucleotide sequence ID" value="XM_060603954.1"/>
</dbReference>